<dbReference type="SUPFAM" id="SSF53649">
    <property type="entry name" value="Alkaline phosphatase-like"/>
    <property type="match status" value="1"/>
</dbReference>
<comment type="similarity">
    <text evidence="1">Belongs to the sulfatase family.</text>
</comment>
<evidence type="ECO:0000256" key="2">
    <source>
        <dbReference type="ARBA" id="ARBA00022801"/>
    </source>
</evidence>
<gene>
    <name evidence="4" type="ORF">JL193_04220</name>
</gene>
<dbReference type="Gene3D" id="3.40.720.10">
    <property type="entry name" value="Alkaline Phosphatase, subunit A"/>
    <property type="match status" value="1"/>
</dbReference>
<evidence type="ECO:0000259" key="3">
    <source>
        <dbReference type="Pfam" id="PF00884"/>
    </source>
</evidence>
<dbReference type="InterPro" id="IPR024607">
    <property type="entry name" value="Sulfatase_CS"/>
</dbReference>
<dbReference type="CDD" id="cd16027">
    <property type="entry name" value="SGSH"/>
    <property type="match status" value="1"/>
</dbReference>
<organism evidence="4 5">
    <name type="scientific">Polaribacter batillariae</name>
    <dbReference type="NCBI Taxonomy" id="2808900"/>
    <lineage>
        <taxon>Bacteria</taxon>
        <taxon>Pseudomonadati</taxon>
        <taxon>Bacteroidota</taxon>
        <taxon>Flavobacteriia</taxon>
        <taxon>Flavobacteriales</taxon>
        <taxon>Flavobacteriaceae</taxon>
    </lineage>
</organism>
<dbReference type="InterPro" id="IPR052701">
    <property type="entry name" value="GAG_Ulvan_Degrading_Sulfatases"/>
</dbReference>
<dbReference type="EMBL" id="CP071795">
    <property type="protein sequence ID" value="QTD38502.1"/>
    <property type="molecule type" value="Genomic_DNA"/>
</dbReference>
<protein>
    <submittedName>
        <fullName evidence="4">Sulfatase-like hydrolase/transferase</fullName>
    </submittedName>
</protein>
<dbReference type="PROSITE" id="PS51257">
    <property type="entry name" value="PROKAR_LIPOPROTEIN"/>
    <property type="match status" value="1"/>
</dbReference>
<dbReference type="RefSeq" id="WP_207972632.1">
    <property type="nucleotide sequence ID" value="NZ_CP071795.1"/>
</dbReference>
<keyword evidence="5" id="KW-1185">Reference proteome</keyword>
<dbReference type="PANTHER" id="PTHR43751">
    <property type="entry name" value="SULFATASE"/>
    <property type="match status" value="1"/>
</dbReference>
<proteinExistence type="inferred from homology"/>
<dbReference type="Proteomes" id="UP000663935">
    <property type="component" value="Chromosome"/>
</dbReference>
<keyword evidence="2" id="KW-0378">Hydrolase</keyword>
<dbReference type="Pfam" id="PF00884">
    <property type="entry name" value="Sulfatase"/>
    <property type="match status" value="1"/>
</dbReference>
<accession>A0ABX7SX89</accession>
<evidence type="ECO:0000313" key="4">
    <source>
        <dbReference type="EMBL" id="QTD38502.1"/>
    </source>
</evidence>
<dbReference type="PANTHER" id="PTHR43751:SF1">
    <property type="entry name" value="SULFATASE ATSG-RELATED"/>
    <property type="match status" value="1"/>
</dbReference>
<evidence type="ECO:0000313" key="5">
    <source>
        <dbReference type="Proteomes" id="UP000663935"/>
    </source>
</evidence>
<evidence type="ECO:0000256" key="1">
    <source>
        <dbReference type="ARBA" id="ARBA00008779"/>
    </source>
</evidence>
<dbReference type="InterPro" id="IPR000917">
    <property type="entry name" value="Sulfatase_N"/>
</dbReference>
<dbReference type="InterPro" id="IPR017850">
    <property type="entry name" value="Alkaline_phosphatase_core_sf"/>
</dbReference>
<sequence>MKYHLFTIALLFLFSCKPKDTNKTVVTPKQPNVLWIVTEDISPTLSFYGDKTAKTPNLDRLANESLIYDNAFTTVGVCAPSRSSIITGMHPTSIGTIHMRTSHDVFSWGKRDYSAKIDIKDIAGNPIRKYAAVIPEYVKCYTEYLRAAGYFTTNNSKTDYQFAAPVTAWDQNSAKAHWRNTPKGKPFFSIFNIDVSHESYLWRNKNLPLTVNPDSVPVPPYLPDNKETRNTIARHYSNVELMDKRVGEIIKELKEDSLYNNTIIFFYSDHGGPLPRGKRAILDSGLKVPFMVKNINGEKGRTDRLISFVDLAPTMLSLAGVKPKDYMEGYAFMGKYDTTKREYVFGSSDRFDEFTDRIRSVRNKKYLYLRNSFPELPKYKDVAYRKNIPMMPTFLKLRDENKLNDVQKIWFGTKTKEELYDCKNDPFNLTNLADKPAYAQILEQMRTALDTFQKDKIDYGKIPEATLINQMWPNFKQPITENVTLTINKDIVTLSSATKGASIAYIISNNRDEKLDFNSGWQLYSEPITVKKGQTIYTIAQRIGFKESQILKETIE</sequence>
<feature type="domain" description="Sulfatase N-terminal" evidence="3">
    <location>
        <begin position="31"/>
        <end position="321"/>
    </location>
</feature>
<dbReference type="PROSITE" id="PS00523">
    <property type="entry name" value="SULFATASE_1"/>
    <property type="match status" value="1"/>
</dbReference>
<reference evidence="4 5" key="1">
    <citation type="submission" date="2021-03" db="EMBL/GenBank/DDBJ databases">
        <title>Complete genome of Polaribacter_sp.G4M1.</title>
        <authorList>
            <person name="Jeong S.W."/>
            <person name="Bae J.W."/>
        </authorList>
    </citation>
    <scope>NUCLEOTIDE SEQUENCE [LARGE SCALE GENOMIC DNA]</scope>
    <source>
        <strain evidence="4 5">G4M1</strain>
    </source>
</reference>
<name>A0ABX7SX89_9FLAO</name>